<proteinExistence type="predicted"/>
<evidence type="ECO:0000313" key="1">
    <source>
        <dbReference type="EMBL" id="VAW05980.1"/>
    </source>
</evidence>
<name>A0A3B0SNG2_9ZZZZ</name>
<accession>A0A3B0SNG2</accession>
<gene>
    <name evidence="1" type="ORF">MNBD_ALPHA01-1233</name>
</gene>
<dbReference type="AlphaFoldDB" id="A0A3B0SNG2"/>
<protein>
    <submittedName>
        <fullName evidence="1">Uncharacterized protein</fullName>
    </submittedName>
</protein>
<dbReference type="EMBL" id="UOEJ01000224">
    <property type="protein sequence ID" value="VAW05980.1"/>
    <property type="molecule type" value="Genomic_DNA"/>
</dbReference>
<reference evidence="1" key="1">
    <citation type="submission" date="2018-06" db="EMBL/GenBank/DDBJ databases">
        <authorList>
            <person name="Zhirakovskaya E."/>
        </authorList>
    </citation>
    <scope>NUCLEOTIDE SEQUENCE</scope>
</reference>
<sequence>MADETVEALARQLIRRLGRSQAMQICQTNKWFRVLDHIKSVDKTQNIK</sequence>
<organism evidence="1">
    <name type="scientific">hydrothermal vent metagenome</name>
    <dbReference type="NCBI Taxonomy" id="652676"/>
    <lineage>
        <taxon>unclassified sequences</taxon>
        <taxon>metagenomes</taxon>
        <taxon>ecological metagenomes</taxon>
    </lineage>
</organism>